<dbReference type="EMBL" id="CP122979">
    <property type="protein sequence ID" value="WGI36794.1"/>
    <property type="molecule type" value="Genomic_DNA"/>
</dbReference>
<evidence type="ECO:0008006" key="4">
    <source>
        <dbReference type="Google" id="ProtNLM"/>
    </source>
</evidence>
<keyword evidence="3" id="KW-1185">Reference proteome</keyword>
<keyword evidence="1" id="KW-0812">Transmembrane</keyword>
<proteinExistence type="predicted"/>
<sequence length="357" mass="41826">MKIVENFKTFNVFKEEADQKFLPKLTETVESSISEKDKKNLKISLLVISVSSIIAIAFLIGMVAGFFNKNINVLALVVSSLIFIIISIILIMVFYYKSTKIKKRIRMEIKKKLNPELMYKEAFETLEKGFTYLGYSDDTNIENPSQLQAFNKCQITEKDIQTFRYNVPYDAHIKARSASKNLLIDNKYPVSLLNILWERVVKVNNKENVEYYNTGILKINTEHLKDRAFDFELLKKKGLFGLTNKGIKLENNEFNKIFNPISKNELKIRQMYTPLAMETSVNRYKDKAGSKIFNFTITSIGKNVYFEYNVDFGFMELNFPNSIKKDKLIKYLYNDFLKDTYSLYYLLSFIYIPLYLY</sequence>
<reference evidence="2" key="1">
    <citation type="submission" date="2023-04" db="EMBL/GenBank/DDBJ databases">
        <title>Completed genome of Mycoplasma lagogenitalium type strain 12MS.</title>
        <authorList>
            <person name="Spergser J."/>
        </authorList>
    </citation>
    <scope>NUCLEOTIDE SEQUENCE</scope>
    <source>
        <strain evidence="2">12MS</strain>
    </source>
</reference>
<gene>
    <name evidence="2" type="ORF">QEG99_00700</name>
</gene>
<feature type="transmembrane region" description="Helical" evidence="1">
    <location>
        <begin position="73"/>
        <end position="96"/>
    </location>
</feature>
<keyword evidence="1" id="KW-0472">Membrane</keyword>
<organism evidence="2 3">
    <name type="scientific">Mesomycoplasma lagogenitalium</name>
    <dbReference type="NCBI Taxonomy" id="171286"/>
    <lineage>
        <taxon>Bacteria</taxon>
        <taxon>Bacillati</taxon>
        <taxon>Mycoplasmatota</taxon>
        <taxon>Mycoplasmoidales</taxon>
        <taxon>Metamycoplasmataceae</taxon>
        <taxon>Mesomycoplasma</taxon>
    </lineage>
</organism>
<dbReference type="RefSeq" id="WP_280102096.1">
    <property type="nucleotide sequence ID" value="NZ_CP122979.1"/>
</dbReference>
<evidence type="ECO:0000313" key="2">
    <source>
        <dbReference type="EMBL" id="WGI36794.1"/>
    </source>
</evidence>
<keyword evidence="1" id="KW-1133">Transmembrane helix</keyword>
<protein>
    <recommendedName>
        <fullName evidence="4">DUF3137 domain-containing protein</fullName>
    </recommendedName>
</protein>
<evidence type="ECO:0000313" key="3">
    <source>
        <dbReference type="Proteomes" id="UP001179842"/>
    </source>
</evidence>
<dbReference type="Proteomes" id="UP001179842">
    <property type="component" value="Chromosome"/>
</dbReference>
<name>A0ABY8LU83_9BACT</name>
<accession>A0ABY8LU83</accession>
<evidence type="ECO:0000256" key="1">
    <source>
        <dbReference type="SAM" id="Phobius"/>
    </source>
</evidence>
<feature type="transmembrane region" description="Helical" evidence="1">
    <location>
        <begin position="43"/>
        <end position="67"/>
    </location>
</feature>